<comment type="caution">
    <text evidence="1">The sequence shown here is derived from an EMBL/GenBank/DDBJ whole genome shotgun (WGS) entry which is preliminary data.</text>
</comment>
<reference evidence="1 2" key="1">
    <citation type="submission" date="2023-04" db="EMBL/GenBank/DDBJ databases">
        <title>Forest soil microbial communities from Buena Vista Peninsula, Colon Province, Panama.</title>
        <authorList>
            <person name="Bouskill N."/>
        </authorList>
    </citation>
    <scope>NUCLEOTIDE SEQUENCE [LARGE SCALE GENOMIC DNA]</scope>
    <source>
        <strain evidence="1 2">GGS1</strain>
    </source>
</reference>
<proteinExistence type="predicted"/>
<evidence type="ECO:0008006" key="3">
    <source>
        <dbReference type="Google" id="ProtNLM"/>
    </source>
</evidence>
<dbReference type="Proteomes" id="UP001160499">
    <property type="component" value="Unassembled WGS sequence"/>
</dbReference>
<organism evidence="1 2">
    <name type="scientific">Streptomyces pseudovenezuelae</name>
    <dbReference type="NCBI Taxonomy" id="67350"/>
    <lineage>
        <taxon>Bacteria</taxon>
        <taxon>Bacillati</taxon>
        <taxon>Actinomycetota</taxon>
        <taxon>Actinomycetes</taxon>
        <taxon>Kitasatosporales</taxon>
        <taxon>Streptomycetaceae</taxon>
        <taxon>Streptomyces</taxon>
        <taxon>Streptomyces aurantiacus group</taxon>
    </lineage>
</organism>
<protein>
    <recommendedName>
        <fullName evidence="3">Transposase</fullName>
    </recommendedName>
</protein>
<name>A0ABT6LCS3_9ACTN</name>
<sequence length="49" mass="5247">MERITGVVLDLLFDLAQQSARFGSCPQPWASLAAYDVDDFAPFTTGGPA</sequence>
<gene>
    <name evidence="1" type="ORF">M2283_001393</name>
</gene>
<keyword evidence="2" id="KW-1185">Reference proteome</keyword>
<dbReference type="EMBL" id="JARXVH010000002">
    <property type="protein sequence ID" value="MDH6214110.1"/>
    <property type="molecule type" value="Genomic_DNA"/>
</dbReference>
<accession>A0ABT6LCS3</accession>
<evidence type="ECO:0000313" key="2">
    <source>
        <dbReference type="Proteomes" id="UP001160499"/>
    </source>
</evidence>
<evidence type="ECO:0000313" key="1">
    <source>
        <dbReference type="EMBL" id="MDH6214110.1"/>
    </source>
</evidence>
<dbReference type="RefSeq" id="WP_280875180.1">
    <property type="nucleotide sequence ID" value="NZ_JARXVH010000002.1"/>
</dbReference>